<organism evidence="2">
    <name type="scientific">Cladocopium goreaui</name>
    <dbReference type="NCBI Taxonomy" id="2562237"/>
    <lineage>
        <taxon>Eukaryota</taxon>
        <taxon>Sar</taxon>
        <taxon>Alveolata</taxon>
        <taxon>Dinophyceae</taxon>
        <taxon>Suessiales</taxon>
        <taxon>Symbiodiniaceae</taxon>
        <taxon>Cladocopium</taxon>
    </lineage>
</organism>
<comment type="caution">
    <text evidence="2">The sequence shown here is derived from an EMBL/GenBank/DDBJ whole genome shotgun (WGS) entry which is preliminary data.</text>
</comment>
<evidence type="ECO:0000256" key="1">
    <source>
        <dbReference type="SAM" id="MobiDB-lite"/>
    </source>
</evidence>
<dbReference type="EMBL" id="CAMXCT020002898">
    <property type="protein sequence ID" value="CAL1154560.1"/>
    <property type="molecule type" value="Genomic_DNA"/>
</dbReference>
<proteinExistence type="predicted"/>
<feature type="non-terminal residue" evidence="2">
    <location>
        <position position="435"/>
    </location>
</feature>
<feature type="compositionally biased region" description="Basic residues" evidence="1">
    <location>
        <begin position="400"/>
        <end position="409"/>
    </location>
</feature>
<dbReference type="EMBL" id="CAMXCT010002898">
    <property type="protein sequence ID" value="CAI4001185.1"/>
    <property type="molecule type" value="Genomic_DNA"/>
</dbReference>
<feature type="region of interest" description="Disordered" evidence="1">
    <location>
        <begin position="393"/>
        <end position="435"/>
    </location>
</feature>
<protein>
    <submittedName>
        <fullName evidence="2">Uncharacterized protein</fullName>
    </submittedName>
</protein>
<gene>
    <name evidence="2" type="ORF">C1SCF055_LOCUS27253</name>
</gene>
<name>A0A9P1D1A3_9DINO</name>
<dbReference type="Proteomes" id="UP001152797">
    <property type="component" value="Unassembled WGS sequence"/>
</dbReference>
<reference evidence="3 4" key="2">
    <citation type="submission" date="2024-05" db="EMBL/GenBank/DDBJ databases">
        <authorList>
            <person name="Chen Y."/>
            <person name="Shah S."/>
            <person name="Dougan E. K."/>
            <person name="Thang M."/>
            <person name="Chan C."/>
        </authorList>
    </citation>
    <scope>NUCLEOTIDE SEQUENCE [LARGE SCALE GENOMIC DNA]</scope>
</reference>
<evidence type="ECO:0000313" key="4">
    <source>
        <dbReference type="Proteomes" id="UP001152797"/>
    </source>
</evidence>
<dbReference type="OrthoDB" id="447406at2759"/>
<dbReference type="AlphaFoldDB" id="A0A9P1D1A3"/>
<sequence>LLPHAKRSLDKARKDIESVLPNYFQTFDASAETAAALQEEDCFALLCRFVAFVENTNFYESRNAARMALPVPVRLNLHQEEARVLHNLKSHIELLEAYRWHQISARRQEKSLQNLRDGGLPPEGLLVQIDFKENWHAQNKLSLTVFGASIIAPLRTGGHKEFYVLLVSEILDHDAQAANMMLNTILGVIKQHPLVDWTRIGTMWLVCDCGPHFRSYENAAHFLYTLVKTLKLQVHVLYLGEQHGKGACDRLFGWTNEWLTVYVQHSPVHGLPSLVDAYSRGAERMMREDPTGPKFLIKTFDPGEKRPSSRNTFQCPGFKITRTYSLSAKPSVYSSSGVSIRDNVFSDMSATEILSGWSIADFVTPLENEVWRRGYYDKPRAWESVGPQAGDVTELTRNKASVKKRRQLRVLRNEPTDSSSSSTSSSSFTSTASDA</sequence>
<keyword evidence="4" id="KW-1185">Reference proteome</keyword>
<dbReference type="EMBL" id="CAMXCT030002898">
    <property type="protein sequence ID" value="CAL4788497.1"/>
    <property type="molecule type" value="Genomic_DNA"/>
</dbReference>
<accession>A0A9P1D1A3</accession>
<evidence type="ECO:0000313" key="3">
    <source>
        <dbReference type="EMBL" id="CAL4788497.1"/>
    </source>
</evidence>
<reference evidence="2" key="1">
    <citation type="submission" date="2022-10" db="EMBL/GenBank/DDBJ databases">
        <authorList>
            <person name="Chen Y."/>
            <person name="Dougan E. K."/>
            <person name="Chan C."/>
            <person name="Rhodes N."/>
            <person name="Thang M."/>
        </authorList>
    </citation>
    <scope>NUCLEOTIDE SEQUENCE</scope>
</reference>
<feature type="compositionally biased region" description="Low complexity" evidence="1">
    <location>
        <begin position="416"/>
        <end position="435"/>
    </location>
</feature>
<evidence type="ECO:0000313" key="2">
    <source>
        <dbReference type="EMBL" id="CAI4001185.1"/>
    </source>
</evidence>